<accession>A0A543IS35</accession>
<dbReference type="InterPro" id="IPR036188">
    <property type="entry name" value="FAD/NAD-bd_sf"/>
</dbReference>
<comment type="similarity">
    <text evidence="5">Belongs to the L2HGDH family.</text>
</comment>
<evidence type="ECO:0000259" key="7">
    <source>
        <dbReference type="Pfam" id="PF01266"/>
    </source>
</evidence>
<evidence type="ECO:0000256" key="1">
    <source>
        <dbReference type="ARBA" id="ARBA00001974"/>
    </source>
</evidence>
<sequence>MSDQSEQAAGRPGAPRGDAVRRRAGAPARGSEKIAVVGAGILGLAVARELARTRGAEVTVLDKEDRVAAHQTGRNSGVVHAGIYYTPGSLKARLCRDGVAMLREYCAEHRIPYEEVGKLVIAATSAERAGLRRIAERARANGVPGIAELDALGLREVEPNAVGVGAVHSPHTAIVDFPAVARRLAADVAELGGTVRLGHPVRGLRERAGGVEVLAGSWRQRFDRVVCCAGLGTDAVAALAGRPGDVRILPFRGEYYRLAGAAKDLVRGLIYPVPDPRFPFLGVHLTRRIDGEVLVGPNAVMALAYEGYTWRTVRLRDLRAILGWEGTWRLAARHWRTGLREVYGSLAKKAFLNAARRYVPAIGEADLVRAPGGVRAQAVARDGTLVDDFAIDVYGRIVLVRNAPSPAATSSLAIARHIASVVAERT</sequence>
<keyword evidence="2" id="KW-0285">Flavoprotein</keyword>
<keyword evidence="4" id="KW-0560">Oxidoreductase</keyword>
<feature type="domain" description="FAD dependent oxidoreductase" evidence="7">
    <location>
        <begin position="33"/>
        <end position="419"/>
    </location>
</feature>
<dbReference type="GO" id="GO:0047545">
    <property type="term" value="F:(S)-2-hydroxyglutarate dehydrogenase activity"/>
    <property type="evidence" value="ECO:0007669"/>
    <property type="project" value="TreeGrafter"/>
</dbReference>
<keyword evidence="9" id="KW-1185">Reference proteome</keyword>
<dbReference type="PANTHER" id="PTHR43104">
    <property type="entry name" value="L-2-HYDROXYGLUTARATE DEHYDROGENASE, MITOCHONDRIAL"/>
    <property type="match status" value="1"/>
</dbReference>
<evidence type="ECO:0000256" key="4">
    <source>
        <dbReference type="ARBA" id="ARBA00023002"/>
    </source>
</evidence>
<evidence type="ECO:0000256" key="3">
    <source>
        <dbReference type="ARBA" id="ARBA00022827"/>
    </source>
</evidence>
<dbReference type="Gene3D" id="3.30.9.10">
    <property type="entry name" value="D-Amino Acid Oxidase, subunit A, domain 2"/>
    <property type="match status" value="1"/>
</dbReference>
<evidence type="ECO:0000256" key="2">
    <source>
        <dbReference type="ARBA" id="ARBA00022630"/>
    </source>
</evidence>
<dbReference type="PANTHER" id="PTHR43104:SF2">
    <property type="entry name" value="L-2-HYDROXYGLUTARATE DEHYDROGENASE, MITOCHONDRIAL"/>
    <property type="match status" value="1"/>
</dbReference>
<evidence type="ECO:0000313" key="9">
    <source>
        <dbReference type="Proteomes" id="UP000319213"/>
    </source>
</evidence>
<dbReference type="AlphaFoldDB" id="A0A543IS35"/>
<evidence type="ECO:0000256" key="5">
    <source>
        <dbReference type="ARBA" id="ARBA00037941"/>
    </source>
</evidence>
<reference evidence="8 9" key="1">
    <citation type="submission" date="2019-06" db="EMBL/GenBank/DDBJ databases">
        <title>Sequencing the genomes of 1000 actinobacteria strains.</title>
        <authorList>
            <person name="Klenk H.-P."/>
        </authorList>
    </citation>
    <scope>NUCLEOTIDE SEQUENCE [LARGE SCALE GENOMIC DNA]</scope>
    <source>
        <strain evidence="8 9">DSM 43186</strain>
    </source>
</reference>
<dbReference type="SUPFAM" id="SSF51905">
    <property type="entry name" value="FAD/NAD(P)-binding domain"/>
    <property type="match status" value="1"/>
</dbReference>
<dbReference type="Proteomes" id="UP000319213">
    <property type="component" value="Unassembled WGS sequence"/>
</dbReference>
<evidence type="ECO:0000313" key="8">
    <source>
        <dbReference type="EMBL" id="TQM73386.1"/>
    </source>
</evidence>
<dbReference type="Pfam" id="PF01266">
    <property type="entry name" value="DAO"/>
    <property type="match status" value="1"/>
</dbReference>
<proteinExistence type="inferred from homology"/>
<comment type="cofactor">
    <cofactor evidence="1">
        <name>FAD</name>
        <dbReference type="ChEBI" id="CHEBI:57692"/>
    </cofactor>
</comment>
<evidence type="ECO:0000256" key="6">
    <source>
        <dbReference type="SAM" id="MobiDB-lite"/>
    </source>
</evidence>
<comment type="caution">
    <text evidence="8">The sequence shown here is derived from an EMBL/GenBank/DDBJ whole genome shotgun (WGS) entry which is preliminary data.</text>
</comment>
<feature type="compositionally biased region" description="Low complexity" evidence="6">
    <location>
        <begin position="8"/>
        <end position="17"/>
    </location>
</feature>
<keyword evidence="3" id="KW-0274">FAD</keyword>
<dbReference type="EMBL" id="VFPQ01000001">
    <property type="protein sequence ID" value="TQM73386.1"/>
    <property type="molecule type" value="Genomic_DNA"/>
</dbReference>
<dbReference type="Gene3D" id="3.50.50.60">
    <property type="entry name" value="FAD/NAD(P)-binding domain"/>
    <property type="match status" value="1"/>
</dbReference>
<dbReference type="InterPro" id="IPR006076">
    <property type="entry name" value="FAD-dep_OxRdtase"/>
</dbReference>
<organism evidence="8 9">
    <name type="scientific">Thermopolyspora flexuosa</name>
    <dbReference type="NCBI Taxonomy" id="103836"/>
    <lineage>
        <taxon>Bacteria</taxon>
        <taxon>Bacillati</taxon>
        <taxon>Actinomycetota</taxon>
        <taxon>Actinomycetes</taxon>
        <taxon>Streptosporangiales</taxon>
        <taxon>Streptosporangiaceae</taxon>
        <taxon>Thermopolyspora</taxon>
    </lineage>
</organism>
<gene>
    <name evidence="8" type="ORF">FHX40_0025</name>
</gene>
<protein>
    <submittedName>
        <fullName evidence="8">L-2-hydroxyglutarate oxidase LhgO</fullName>
    </submittedName>
</protein>
<dbReference type="NCBIfam" id="NF008726">
    <property type="entry name" value="PRK11728.1"/>
    <property type="match status" value="1"/>
</dbReference>
<feature type="region of interest" description="Disordered" evidence="6">
    <location>
        <begin position="1"/>
        <end position="26"/>
    </location>
</feature>
<dbReference type="GO" id="GO:0005737">
    <property type="term" value="C:cytoplasm"/>
    <property type="evidence" value="ECO:0007669"/>
    <property type="project" value="TreeGrafter"/>
</dbReference>
<name>A0A543IS35_9ACTN</name>